<dbReference type="Proteomes" id="UP000039370">
    <property type="component" value="Unassembled WGS sequence"/>
</dbReference>
<evidence type="ECO:0008006" key="3">
    <source>
        <dbReference type="Google" id="ProtNLM"/>
    </source>
</evidence>
<reference evidence="1 2" key="1">
    <citation type="submission" date="2015-01" db="EMBL/GenBank/DDBJ databases">
        <authorList>
            <person name="MANFREDI Pablo"/>
        </authorList>
    </citation>
    <scope>NUCLEOTIDE SEQUENCE [LARGE SCALE GENOMIC DNA]</scope>
    <source>
        <strain evidence="1 2">Cc11</strain>
    </source>
</reference>
<proteinExistence type="predicted"/>
<organism evidence="1 2">
    <name type="scientific">Capnocytophaga canimorsus</name>
    <dbReference type="NCBI Taxonomy" id="28188"/>
    <lineage>
        <taxon>Bacteria</taxon>
        <taxon>Pseudomonadati</taxon>
        <taxon>Bacteroidota</taxon>
        <taxon>Flavobacteriia</taxon>
        <taxon>Flavobacteriales</taxon>
        <taxon>Flavobacteriaceae</taxon>
        <taxon>Capnocytophaga</taxon>
    </lineage>
</organism>
<name>A0A0B7IB65_9FLAO</name>
<evidence type="ECO:0000313" key="1">
    <source>
        <dbReference type="EMBL" id="CEN47128.1"/>
    </source>
</evidence>
<accession>A0A0B7IB65</accession>
<sequence length="214" mass="24756">MRNISFILLLMMLIGCKQQPKNQQVVNATSQSSPNEIPNDSVALQNLIREVYHWESTHRSQGDFIPAQIAQDESFFHNLDMANHEKKSNEIARSGFFTTDFVNLYDKLGLLIDHYLTERIFIWESGNQPPFSNGANVWCNCQDTPSEDFYKNIVIKNIVITDDVAHFSWSWNANANWDDFSYQVEAQKENGTWKIVSLQGFEELEERLQAMALK</sequence>
<protein>
    <recommendedName>
        <fullName evidence="3">DUF3828 domain-containing protein</fullName>
    </recommendedName>
</protein>
<dbReference type="RefSeq" id="WP_123874033.1">
    <property type="nucleotide sequence ID" value="NZ_BOQJ01000011.1"/>
</dbReference>
<dbReference type="AlphaFoldDB" id="A0A0B7IB65"/>
<dbReference type="Gene3D" id="3.10.450.50">
    <property type="match status" value="1"/>
</dbReference>
<gene>
    <name evidence="1" type="ORF">CCAN11_1300007</name>
</gene>
<dbReference type="EMBL" id="CDOK01000036">
    <property type="protein sequence ID" value="CEN47128.1"/>
    <property type="molecule type" value="Genomic_DNA"/>
</dbReference>
<dbReference type="PROSITE" id="PS51257">
    <property type="entry name" value="PROKAR_LIPOPROTEIN"/>
    <property type="match status" value="1"/>
</dbReference>
<evidence type="ECO:0000313" key="2">
    <source>
        <dbReference type="Proteomes" id="UP000039370"/>
    </source>
</evidence>